<dbReference type="InterPro" id="IPR005652">
    <property type="entry name" value="Photo_RC_H"/>
</dbReference>
<evidence type="ECO:0000313" key="4">
    <source>
        <dbReference type="EMBL" id="MEJ8848842.1"/>
    </source>
</evidence>
<dbReference type="NCBIfam" id="TIGR01150">
    <property type="entry name" value="puhA"/>
    <property type="match status" value="1"/>
</dbReference>
<dbReference type="Proteomes" id="UP001385892">
    <property type="component" value="Unassembled WGS sequence"/>
</dbReference>
<organism evidence="4 5">
    <name type="scientific">Variovorax rhizosphaerae</name>
    <dbReference type="NCBI Taxonomy" id="1836200"/>
    <lineage>
        <taxon>Bacteria</taxon>
        <taxon>Pseudomonadati</taxon>
        <taxon>Pseudomonadota</taxon>
        <taxon>Betaproteobacteria</taxon>
        <taxon>Burkholderiales</taxon>
        <taxon>Comamonadaceae</taxon>
        <taxon>Variovorax</taxon>
    </lineage>
</organism>
<reference evidence="4 5" key="1">
    <citation type="submission" date="2024-03" db="EMBL/GenBank/DDBJ databases">
        <title>Novel species of the genus Variovorax.</title>
        <authorList>
            <person name="Liu Q."/>
            <person name="Xin Y.-H."/>
        </authorList>
    </citation>
    <scope>NUCLEOTIDE SEQUENCE [LARGE SCALE GENOMIC DNA]</scope>
    <source>
        <strain evidence="4 5">KACC 18900</strain>
    </source>
</reference>
<dbReference type="EMBL" id="JBBKZT010000008">
    <property type="protein sequence ID" value="MEJ8848842.1"/>
    <property type="molecule type" value="Genomic_DNA"/>
</dbReference>
<evidence type="ECO:0000259" key="2">
    <source>
        <dbReference type="Pfam" id="PF03967"/>
    </source>
</evidence>
<dbReference type="Pfam" id="PF03967">
    <property type="entry name" value="PRCH"/>
    <property type="match status" value="1"/>
</dbReference>
<keyword evidence="1" id="KW-0472">Membrane</keyword>
<evidence type="ECO:0000256" key="1">
    <source>
        <dbReference type="SAM" id="Phobius"/>
    </source>
</evidence>
<dbReference type="InterPro" id="IPR027275">
    <property type="entry name" value="PRC-brl_dom"/>
</dbReference>
<dbReference type="InterPro" id="IPR011033">
    <property type="entry name" value="PRC_barrel-like_sf"/>
</dbReference>
<evidence type="ECO:0000313" key="5">
    <source>
        <dbReference type="Proteomes" id="UP001385892"/>
    </source>
</evidence>
<comment type="caution">
    <text evidence="4">The sequence shown here is derived from an EMBL/GenBank/DDBJ whole genome shotgun (WGS) entry which is preliminary data.</text>
</comment>
<keyword evidence="1" id="KW-0812">Transmembrane</keyword>
<evidence type="ECO:0000259" key="3">
    <source>
        <dbReference type="Pfam" id="PF05239"/>
    </source>
</evidence>
<accession>A0ABU8WQN0</accession>
<feature type="domain" description="PRC-barrel" evidence="3">
    <location>
        <begin position="146"/>
        <end position="211"/>
    </location>
</feature>
<name>A0ABU8WQN0_9BURK</name>
<dbReference type="InterPro" id="IPR037097">
    <property type="entry name" value="Photo_RC_H_N_sf"/>
</dbReference>
<dbReference type="SUPFAM" id="SSF81490">
    <property type="entry name" value="Photosystem II reaction centre subunit H, transmembrane region"/>
    <property type="match status" value="1"/>
</dbReference>
<feature type="transmembrane region" description="Helical" evidence="1">
    <location>
        <begin position="12"/>
        <end position="31"/>
    </location>
</feature>
<gene>
    <name evidence="4" type="primary">puhA</name>
    <name evidence="4" type="ORF">WKW82_19440</name>
</gene>
<dbReference type="Gene3D" id="4.10.540.10">
    <property type="entry name" value="Photosynthetic reaction centre, H subunit, N-terminal domain"/>
    <property type="match status" value="1"/>
</dbReference>
<dbReference type="InterPro" id="IPR015810">
    <property type="entry name" value="Photo_RC_H_N"/>
</dbReference>
<dbReference type="RefSeq" id="WP_340343959.1">
    <property type="nucleotide sequence ID" value="NZ_JBBKZT010000008.1"/>
</dbReference>
<dbReference type="InterPro" id="IPR014747">
    <property type="entry name" value="Bac_photo_RC_H_C"/>
</dbReference>
<proteinExistence type="predicted"/>
<dbReference type="Gene3D" id="3.90.50.10">
    <property type="entry name" value="Photosynthetic Reaction Center, subunit H, domain 2"/>
    <property type="match status" value="1"/>
</dbReference>
<feature type="domain" description="Photosynthetic reaction centre H subunit N-terminal" evidence="2">
    <location>
        <begin position="5"/>
        <end position="134"/>
    </location>
</feature>
<keyword evidence="5" id="KW-1185">Reference proteome</keyword>
<sequence length="256" mass="27769">MGNGAITSYIDVAQIALYIFWAFFAGLIYYLHRENKREGYPLENDRSGQVNVQGFPGVPDPKTFLLRDGRTVSVPNALREEYELAAEPGGAWMGSPLEPTGNPMLDGIGPGAWSMRADIPDTTAEGAPRIVPLRAAPGFGSSSKDPNPIGLPVIGADGVTGGTVVDLWVDQAEMLFRYLEVETVGEIGPRRVLLPINFAKIDSQRVRVRAILGGQFGLAPNTRNPDQVTLLEEDRIVAYYGGGTLYATPQRQEPLL</sequence>
<keyword evidence="1" id="KW-1133">Transmembrane helix</keyword>
<dbReference type="SUPFAM" id="SSF50346">
    <property type="entry name" value="PRC-barrel domain"/>
    <property type="match status" value="1"/>
</dbReference>
<dbReference type="Pfam" id="PF05239">
    <property type="entry name" value="PRC"/>
    <property type="match status" value="1"/>
</dbReference>
<protein>
    <submittedName>
        <fullName evidence="4">Photosynthetic reaction center subunit H</fullName>
    </submittedName>
</protein>